<feature type="compositionally biased region" description="Acidic residues" evidence="1">
    <location>
        <begin position="158"/>
        <end position="171"/>
    </location>
</feature>
<feature type="compositionally biased region" description="Polar residues" evidence="1">
    <location>
        <begin position="116"/>
        <end position="125"/>
    </location>
</feature>
<proteinExistence type="predicted"/>
<feature type="region of interest" description="Disordered" evidence="1">
    <location>
        <begin position="1"/>
        <end position="171"/>
    </location>
</feature>
<sequence>MPSYHHSGERKNGGKGGDVKRIRGENKKRSSRNTGRVTRNTNSNPRDRKLLNQSQNSRYRKEKSTKMYRKDCSARSSLRNSPSSSSPMRSPWATPQKLQNKPAWSRSPERPEGFYRQSSDTPYESQSRENHESGNSNRCCDHNEDEYEPYVYEKIDGWDTDTDDEETTKTE</sequence>
<organism evidence="3">
    <name type="scientific">Caenorhabditis brenneri</name>
    <name type="common">Nematode worm</name>
    <dbReference type="NCBI Taxonomy" id="135651"/>
    <lineage>
        <taxon>Eukaryota</taxon>
        <taxon>Metazoa</taxon>
        <taxon>Ecdysozoa</taxon>
        <taxon>Nematoda</taxon>
        <taxon>Chromadorea</taxon>
        <taxon>Rhabditida</taxon>
        <taxon>Rhabditina</taxon>
        <taxon>Rhabditomorpha</taxon>
        <taxon>Rhabditoidea</taxon>
        <taxon>Rhabditidae</taxon>
        <taxon>Peloderinae</taxon>
        <taxon>Caenorhabditis</taxon>
    </lineage>
</organism>
<dbReference type="InParanoid" id="G0P0D2"/>
<dbReference type="AlphaFoldDB" id="G0P0D2"/>
<evidence type="ECO:0000256" key="1">
    <source>
        <dbReference type="SAM" id="MobiDB-lite"/>
    </source>
</evidence>
<keyword evidence="3" id="KW-1185">Reference proteome</keyword>
<feature type="compositionally biased region" description="Basic and acidic residues" evidence="1">
    <location>
        <begin position="1"/>
        <end position="28"/>
    </location>
</feature>
<reference evidence="3" key="1">
    <citation type="submission" date="2011-07" db="EMBL/GenBank/DDBJ databases">
        <authorList>
            <consortium name="Caenorhabditis brenneri Sequencing and Analysis Consortium"/>
            <person name="Wilson R.K."/>
        </authorList>
    </citation>
    <scope>NUCLEOTIDE SEQUENCE [LARGE SCALE GENOMIC DNA]</scope>
    <source>
        <strain evidence="3">PB2801</strain>
    </source>
</reference>
<feature type="compositionally biased region" description="Basic and acidic residues" evidence="1">
    <location>
        <begin position="62"/>
        <end position="73"/>
    </location>
</feature>
<accession>G0P0D2</accession>
<dbReference type="EMBL" id="GL379998">
    <property type="protein sequence ID" value="EGT41698.1"/>
    <property type="molecule type" value="Genomic_DNA"/>
</dbReference>
<feature type="compositionally biased region" description="Low complexity" evidence="1">
    <location>
        <begin position="74"/>
        <end position="91"/>
    </location>
</feature>
<gene>
    <name evidence="2" type="ORF">CAEBREN_00620</name>
</gene>
<protein>
    <submittedName>
        <fullName evidence="2">Uncharacterized protein</fullName>
    </submittedName>
</protein>
<feature type="compositionally biased region" description="Polar residues" evidence="1">
    <location>
        <begin position="32"/>
        <end position="44"/>
    </location>
</feature>
<evidence type="ECO:0000313" key="2">
    <source>
        <dbReference type="EMBL" id="EGT41698.1"/>
    </source>
</evidence>
<dbReference type="Proteomes" id="UP000008068">
    <property type="component" value="Unassembled WGS sequence"/>
</dbReference>
<dbReference type="HOGENOM" id="CLU_1733090_0_0_1"/>
<name>G0P0D2_CAEBE</name>
<evidence type="ECO:0000313" key="3">
    <source>
        <dbReference type="Proteomes" id="UP000008068"/>
    </source>
</evidence>